<evidence type="ECO:0000256" key="1">
    <source>
        <dbReference type="ARBA" id="ARBA00022801"/>
    </source>
</evidence>
<dbReference type="EnsemblMetazoa" id="CLYHEMT009802.1">
    <property type="protein sequence ID" value="CLYHEMP009802.1"/>
    <property type="gene ID" value="CLYHEMG009802"/>
</dbReference>
<dbReference type="Proteomes" id="UP000594262">
    <property type="component" value="Unplaced"/>
</dbReference>
<dbReference type="GeneID" id="136802633"/>
<dbReference type="SUPFAM" id="SSF55909">
    <property type="entry name" value="Pentein"/>
    <property type="match status" value="1"/>
</dbReference>
<keyword evidence="1" id="KW-0378">Hydrolase</keyword>
<dbReference type="RefSeq" id="XP_066915486.1">
    <property type="nucleotide sequence ID" value="XM_067059385.1"/>
</dbReference>
<dbReference type="GO" id="GO:0004668">
    <property type="term" value="F:protein-arginine deiminase activity"/>
    <property type="evidence" value="ECO:0007669"/>
    <property type="project" value="InterPro"/>
</dbReference>
<dbReference type="Pfam" id="PF04371">
    <property type="entry name" value="PAD_porph"/>
    <property type="match status" value="1"/>
</dbReference>
<dbReference type="GO" id="GO:0009446">
    <property type="term" value="P:putrescine biosynthetic process"/>
    <property type="evidence" value="ECO:0007669"/>
    <property type="project" value="InterPro"/>
</dbReference>
<proteinExistence type="predicted"/>
<dbReference type="Gene3D" id="3.75.10.10">
    <property type="entry name" value="L-arginine/glycine Amidinotransferase, Chain A"/>
    <property type="match status" value="1"/>
</dbReference>
<dbReference type="PANTHER" id="PTHR31377">
    <property type="entry name" value="AGMATINE DEIMINASE-RELATED"/>
    <property type="match status" value="1"/>
</dbReference>
<name>A0A7M5VBV0_9CNID</name>
<keyword evidence="3" id="KW-1185">Reference proteome</keyword>
<dbReference type="GO" id="GO:0047632">
    <property type="term" value="F:agmatine deiminase activity"/>
    <property type="evidence" value="ECO:0007669"/>
    <property type="project" value="TreeGrafter"/>
</dbReference>
<dbReference type="InterPro" id="IPR007466">
    <property type="entry name" value="Peptidyl-Arg-deiminase_porph"/>
</dbReference>
<evidence type="ECO:0000313" key="3">
    <source>
        <dbReference type="Proteomes" id="UP000594262"/>
    </source>
</evidence>
<reference evidence="2" key="1">
    <citation type="submission" date="2021-01" db="UniProtKB">
        <authorList>
            <consortium name="EnsemblMetazoa"/>
        </authorList>
    </citation>
    <scope>IDENTIFICATION</scope>
</reference>
<dbReference type="OrthoDB" id="544103at2759"/>
<accession>A0A7M5VBV0</accession>
<evidence type="ECO:0000313" key="2">
    <source>
        <dbReference type="EnsemblMetazoa" id="CLYHEMP009802.1"/>
    </source>
</evidence>
<protein>
    <recommendedName>
        <fullName evidence="4">Agmatine deiminase</fullName>
    </recommendedName>
</protein>
<dbReference type="PANTHER" id="PTHR31377:SF0">
    <property type="entry name" value="AGMATINE DEIMINASE-RELATED"/>
    <property type="match status" value="1"/>
</dbReference>
<dbReference type="AlphaFoldDB" id="A0A7M5VBV0"/>
<sequence>MTEVAGTRMPAEYEPHLGVILHYPHIPAVWRGQNGDCRYARFAFREVARAISRHGKEDVHMFCNDEADAAKLRIDIKEKGEVQGIFIHVAPSNDSWARDTGPTFAFKVDQTSSAGKPILKGVDWDFNAYGGPDSGAYWPCEEDKVLATKMVEKLAPQYGDQVDMGVMERKQLVMEGGSFHADGEDTILTTEECLLNKNRNPEMTKHEIETILKETLGASKVIWMTKGLYKDLDTNGHVDNIACFVKPGHVLLAWSNDISDPQYDISRQCEAELLAQKDAQGRSLTVHKILCPQPPLFYTQEEVDTLTPMEGYVGRDVGERMAASYVNFYIANDAIILPGFDRPETDRQAREVIQGLFPDKKVVQLYTREIILGGGNIHCITQQIPSPAIETTK</sequence>
<organism evidence="2 3">
    <name type="scientific">Clytia hemisphaerica</name>
    <dbReference type="NCBI Taxonomy" id="252671"/>
    <lineage>
        <taxon>Eukaryota</taxon>
        <taxon>Metazoa</taxon>
        <taxon>Cnidaria</taxon>
        <taxon>Hydrozoa</taxon>
        <taxon>Hydroidolina</taxon>
        <taxon>Leptothecata</taxon>
        <taxon>Obeliida</taxon>
        <taxon>Clytiidae</taxon>
        <taxon>Clytia</taxon>
    </lineage>
</organism>
<evidence type="ECO:0008006" key="4">
    <source>
        <dbReference type="Google" id="ProtNLM"/>
    </source>
</evidence>